<protein>
    <submittedName>
        <fullName evidence="1">Uncharacterized protein</fullName>
    </submittedName>
</protein>
<proteinExistence type="predicted"/>
<evidence type="ECO:0000313" key="1">
    <source>
        <dbReference type="EMBL" id="ESO92970.1"/>
    </source>
</evidence>
<sequence>IPIDNTVKPFVQQFRHEGFNLRPNLEKKLDELENVDLLEKVKGSRPWISLCVVVPKDNSDIRL</sequence>
<dbReference type="Gene3D" id="3.10.10.10">
    <property type="entry name" value="HIV Type 1 Reverse Transcriptase, subunit A, domain 1"/>
    <property type="match status" value="1"/>
</dbReference>
<feature type="non-terminal residue" evidence="1">
    <location>
        <position position="1"/>
    </location>
</feature>
<name>V4ACZ3_LOTGI</name>
<dbReference type="InterPro" id="IPR043502">
    <property type="entry name" value="DNA/RNA_pol_sf"/>
</dbReference>
<accession>V4ACZ3</accession>
<dbReference type="HOGENOM" id="CLU_2892476_0_0_1"/>
<dbReference type="KEGG" id="lgi:LOTGIDRAFT_119787"/>
<keyword evidence="2" id="KW-1185">Reference proteome</keyword>
<dbReference type="EMBL" id="KB201977">
    <property type="protein sequence ID" value="ESO92970.1"/>
    <property type="molecule type" value="Genomic_DNA"/>
</dbReference>
<dbReference type="AlphaFoldDB" id="V4ACZ3"/>
<dbReference type="Proteomes" id="UP000030746">
    <property type="component" value="Unassembled WGS sequence"/>
</dbReference>
<reference evidence="1 2" key="1">
    <citation type="journal article" date="2013" name="Nature">
        <title>Insights into bilaterian evolution from three spiralian genomes.</title>
        <authorList>
            <person name="Simakov O."/>
            <person name="Marletaz F."/>
            <person name="Cho S.J."/>
            <person name="Edsinger-Gonzales E."/>
            <person name="Havlak P."/>
            <person name="Hellsten U."/>
            <person name="Kuo D.H."/>
            <person name="Larsson T."/>
            <person name="Lv J."/>
            <person name="Arendt D."/>
            <person name="Savage R."/>
            <person name="Osoegawa K."/>
            <person name="de Jong P."/>
            <person name="Grimwood J."/>
            <person name="Chapman J.A."/>
            <person name="Shapiro H."/>
            <person name="Aerts A."/>
            <person name="Otillar R.P."/>
            <person name="Terry A.Y."/>
            <person name="Boore J.L."/>
            <person name="Grigoriev I.V."/>
            <person name="Lindberg D.R."/>
            <person name="Seaver E.C."/>
            <person name="Weisblat D.A."/>
            <person name="Putnam N.H."/>
            <person name="Rokhsar D.S."/>
        </authorList>
    </citation>
    <scope>NUCLEOTIDE SEQUENCE [LARGE SCALE GENOMIC DNA]</scope>
</reference>
<dbReference type="OrthoDB" id="10068977at2759"/>
<evidence type="ECO:0000313" key="2">
    <source>
        <dbReference type="Proteomes" id="UP000030746"/>
    </source>
</evidence>
<dbReference type="SUPFAM" id="SSF56672">
    <property type="entry name" value="DNA/RNA polymerases"/>
    <property type="match status" value="1"/>
</dbReference>
<dbReference type="CTD" id="20231777"/>
<organism evidence="1 2">
    <name type="scientific">Lottia gigantea</name>
    <name type="common">Giant owl limpet</name>
    <dbReference type="NCBI Taxonomy" id="225164"/>
    <lineage>
        <taxon>Eukaryota</taxon>
        <taxon>Metazoa</taxon>
        <taxon>Spiralia</taxon>
        <taxon>Lophotrochozoa</taxon>
        <taxon>Mollusca</taxon>
        <taxon>Gastropoda</taxon>
        <taxon>Patellogastropoda</taxon>
        <taxon>Lottioidea</taxon>
        <taxon>Lottiidae</taxon>
        <taxon>Lottia</taxon>
    </lineage>
</organism>
<dbReference type="RefSeq" id="XP_009056181.1">
    <property type="nucleotide sequence ID" value="XM_009057933.1"/>
</dbReference>
<gene>
    <name evidence="1" type="ORF">LOTGIDRAFT_119787</name>
</gene>
<dbReference type="GeneID" id="20231777"/>